<dbReference type="HOGENOM" id="CLU_211036_0_0_3"/>
<dbReference type="EMBL" id="CP000554">
    <property type="protein sequence ID" value="ABM78455.1"/>
    <property type="molecule type" value="Genomic_DNA"/>
</dbReference>
<evidence type="ECO:0000313" key="1">
    <source>
        <dbReference type="EMBL" id="ABM78455.1"/>
    </source>
</evidence>
<gene>
    <name evidence="1" type="ordered locus">P9303_17111</name>
</gene>
<dbReference type="KEGG" id="pmf:P9303_17111"/>
<organism evidence="1 2">
    <name type="scientific">Prochlorococcus marinus (strain MIT 9303)</name>
    <dbReference type="NCBI Taxonomy" id="59922"/>
    <lineage>
        <taxon>Bacteria</taxon>
        <taxon>Bacillati</taxon>
        <taxon>Cyanobacteriota</taxon>
        <taxon>Cyanophyceae</taxon>
        <taxon>Synechococcales</taxon>
        <taxon>Prochlorococcaceae</taxon>
        <taxon>Prochlorococcus</taxon>
    </lineage>
</organism>
<evidence type="ECO:0000313" key="2">
    <source>
        <dbReference type="Proteomes" id="UP000002274"/>
    </source>
</evidence>
<accession>A2CAE5</accession>
<name>A2CAE5_PROM3</name>
<dbReference type="Proteomes" id="UP000002274">
    <property type="component" value="Chromosome"/>
</dbReference>
<dbReference type="AlphaFoldDB" id="A2CAE5"/>
<proteinExistence type="predicted"/>
<protein>
    <submittedName>
        <fullName evidence="1">Uncharacterized protein</fullName>
    </submittedName>
</protein>
<sequence length="43" mass="4790">MVAIATNQLCTLRGRVCCSCGYKILHGSRLFALDYNDEVVLEI</sequence>
<reference evidence="1 2" key="1">
    <citation type="journal article" date="2007" name="PLoS Genet.">
        <title>Patterns and implications of gene gain and loss in the evolution of Prochlorococcus.</title>
        <authorList>
            <person name="Kettler G.C."/>
            <person name="Martiny A.C."/>
            <person name="Huang K."/>
            <person name="Zucker J."/>
            <person name="Coleman M.L."/>
            <person name="Rodrigue S."/>
            <person name="Chen F."/>
            <person name="Lapidus A."/>
            <person name="Ferriera S."/>
            <person name="Johnson J."/>
            <person name="Steglich C."/>
            <person name="Church G.M."/>
            <person name="Richardson P."/>
            <person name="Chisholm S.W."/>
        </authorList>
    </citation>
    <scope>NUCLEOTIDE SEQUENCE [LARGE SCALE GENOMIC DNA]</scope>
    <source>
        <strain evidence="1 2">MIT 9303</strain>
    </source>
</reference>